<keyword evidence="2" id="KW-1185">Reference proteome</keyword>
<dbReference type="EMBL" id="CM055749">
    <property type="protein sequence ID" value="KAJ7994905.1"/>
    <property type="molecule type" value="Genomic_DNA"/>
</dbReference>
<accession>A0ACC2FUJ2</accession>
<protein>
    <submittedName>
        <fullName evidence="1">Uncharacterized protein</fullName>
    </submittedName>
</protein>
<evidence type="ECO:0000313" key="1">
    <source>
        <dbReference type="EMBL" id="KAJ7994905.1"/>
    </source>
</evidence>
<organism evidence="1 2">
    <name type="scientific">Dallia pectoralis</name>
    <name type="common">Alaska blackfish</name>
    <dbReference type="NCBI Taxonomy" id="75939"/>
    <lineage>
        <taxon>Eukaryota</taxon>
        <taxon>Metazoa</taxon>
        <taxon>Chordata</taxon>
        <taxon>Craniata</taxon>
        <taxon>Vertebrata</taxon>
        <taxon>Euteleostomi</taxon>
        <taxon>Actinopterygii</taxon>
        <taxon>Neopterygii</taxon>
        <taxon>Teleostei</taxon>
        <taxon>Protacanthopterygii</taxon>
        <taxon>Esociformes</taxon>
        <taxon>Umbridae</taxon>
        <taxon>Dallia</taxon>
    </lineage>
</organism>
<dbReference type="Proteomes" id="UP001157502">
    <property type="component" value="Chromosome 22"/>
</dbReference>
<reference evidence="1" key="1">
    <citation type="submission" date="2021-05" db="EMBL/GenBank/DDBJ databases">
        <authorList>
            <person name="Pan Q."/>
            <person name="Jouanno E."/>
            <person name="Zahm M."/>
            <person name="Klopp C."/>
            <person name="Cabau C."/>
            <person name="Louis A."/>
            <person name="Berthelot C."/>
            <person name="Parey E."/>
            <person name="Roest Crollius H."/>
            <person name="Montfort J."/>
            <person name="Robinson-Rechavi M."/>
            <person name="Bouchez O."/>
            <person name="Lampietro C."/>
            <person name="Lopez Roques C."/>
            <person name="Donnadieu C."/>
            <person name="Postlethwait J."/>
            <person name="Bobe J."/>
            <person name="Dillon D."/>
            <person name="Chandos A."/>
            <person name="von Hippel F."/>
            <person name="Guiguen Y."/>
        </authorList>
    </citation>
    <scope>NUCLEOTIDE SEQUENCE</scope>
    <source>
        <strain evidence="1">YG-Jan2019</strain>
    </source>
</reference>
<gene>
    <name evidence="1" type="ORF">DPEC_G00254360</name>
</gene>
<sequence>MQSGDRGGVSLASWFLGHSWDSALVYASIRETDTQCRWDQPPYGQSHSSWIRLRPGAKVPDYRKTNRFSLSP</sequence>
<comment type="caution">
    <text evidence="1">The sequence shown here is derived from an EMBL/GenBank/DDBJ whole genome shotgun (WGS) entry which is preliminary data.</text>
</comment>
<proteinExistence type="predicted"/>
<name>A0ACC2FUJ2_DALPE</name>
<evidence type="ECO:0000313" key="2">
    <source>
        <dbReference type="Proteomes" id="UP001157502"/>
    </source>
</evidence>